<name>A0A7H9BVR3_PARPN</name>
<organism evidence="1 2">
    <name type="scientific">Paracoccus pantotrophus</name>
    <name type="common">Thiosphaera pantotropha</name>
    <dbReference type="NCBI Taxonomy" id="82367"/>
    <lineage>
        <taxon>Bacteria</taxon>
        <taxon>Pseudomonadati</taxon>
        <taxon>Pseudomonadota</taxon>
        <taxon>Alphaproteobacteria</taxon>
        <taxon>Rhodobacterales</taxon>
        <taxon>Paracoccaceae</taxon>
        <taxon>Paracoccus</taxon>
    </lineage>
</organism>
<dbReference type="EMBL" id="CP058690">
    <property type="protein sequence ID" value="QLH14965.1"/>
    <property type="molecule type" value="Genomic_DNA"/>
</dbReference>
<dbReference type="RefSeq" id="WP_036747772.1">
    <property type="nucleotide sequence ID" value="NZ_CP058690.1"/>
</dbReference>
<proteinExistence type="predicted"/>
<gene>
    <name evidence="1" type="ORF">HYQ43_11935</name>
</gene>
<reference evidence="1 2" key="1">
    <citation type="submission" date="2020-07" db="EMBL/GenBank/DDBJ databases">
        <title>The complete genome of Paracoccus pantotrophus ACCC 10489.</title>
        <authorList>
            <person name="Si Y."/>
        </authorList>
    </citation>
    <scope>NUCLEOTIDE SEQUENCE [LARGE SCALE GENOMIC DNA]</scope>
    <source>
        <strain evidence="1 2">ACCC10489</strain>
    </source>
</reference>
<evidence type="ECO:0000313" key="2">
    <source>
        <dbReference type="Proteomes" id="UP000509322"/>
    </source>
</evidence>
<dbReference type="AlphaFoldDB" id="A0A7H9BVR3"/>
<sequence>MKRHAFRPRSVSAQIVPPTRTIRQHRASAVVPSLRRAGHAVHRQIDKLRRLCPDPVAKTAEGAV</sequence>
<evidence type="ECO:0000313" key="1">
    <source>
        <dbReference type="EMBL" id="QLH14965.1"/>
    </source>
</evidence>
<dbReference type="Proteomes" id="UP000509322">
    <property type="component" value="Chromosome 2"/>
</dbReference>
<protein>
    <submittedName>
        <fullName evidence="1">Uncharacterized protein</fullName>
    </submittedName>
</protein>
<accession>A0A7H9BVR3</accession>